<dbReference type="Gene3D" id="1.10.10.10">
    <property type="entry name" value="Winged helix-like DNA-binding domain superfamily/Winged helix DNA-binding domain"/>
    <property type="match status" value="1"/>
</dbReference>
<dbReference type="EMBL" id="CP011494">
    <property type="protein sequence ID" value="AKO52940.1"/>
    <property type="molecule type" value="Genomic_DNA"/>
</dbReference>
<keyword evidence="4" id="KW-0175">Coiled coil</keyword>
<dbReference type="GO" id="GO:0003677">
    <property type="term" value="F:DNA binding"/>
    <property type="evidence" value="ECO:0007669"/>
    <property type="project" value="UniProtKB-KW"/>
</dbReference>
<dbReference type="GO" id="GO:1901135">
    <property type="term" value="P:carbohydrate derivative metabolic process"/>
    <property type="evidence" value="ECO:0007669"/>
    <property type="project" value="InterPro"/>
</dbReference>
<dbReference type="Proteomes" id="UP000036406">
    <property type="component" value="Chromosome"/>
</dbReference>
<dbReference type="RefSeq" id="WP_048386229.1">
    <property type="nucleotide sequence ID" value="NZ_CP011494.1"/>
</dbReference>
<dbReference type="InterPro" id="IPR001347">
    <property type="entry name" value="SIS_dom"/>
</dbReference>
<dbReference type="InterPro" id="IPR009057">
    <property type="entry name" value="Homeodomain-like_sf"/>
</dbReference>
<sequence>MAAITLTHSRRDDNLLEDIQQRLEQLNKSERKVAEAIMRDPSAATRYSIAALARASDVSEPTVNRFCRGFSATGFPDFKIRLAQSIATGTPYVGQNVEPDDTVAEFSDKIILSTMASLDKARQTLDAKALTQAIDSLIQAKQISFFGMGASASVAMDAQHKFFRFNIPVTTYDDALIQRMVAAGSHVGDVIVAISYTGRTRETVEIAQIARDNGATVIGITNPQSPLAAVSSVVLPVISPEDTEVYMPMSSRIIQLTVIDILATGVTLKRGPDFLSHLKKIKESLRPTRLPLTQP</sequence>
<dbReference type="PROSITE" id="PS51071">
    <property type="entry name" value="HTH_RPIR"/>
    <property type="match status" value="1"/>
</dbReference>
<dbReference type="SUPFAM" id="SSF46689">
    <property type="entry name" value="Homeodomain-like"/>
    <property type="match status" value="1"/>
</dbReference>
<dbReference type="InterPro" id="IPR035472">
    <property type="entry name" value="RpiR-like_SIS"/>
</dbReference>
<feature type="coiled-coil region" evidence="4">
    <location>
        <begin position="9"/>
        <end position="36"/>
    </location>
</feature>
<dbReference type="Pfam" id="PF01380">
    <property type="entry name" value="SIS"/>
    <property type="match status" value="1"/>
</dbReference>
<feature type="domain" description="SIS" evidence="6">
    <location>
        <begin position="133"/>
        <end position="272"/>
    </location>
</feature>
<name>A0A0H4I5D7_9GAMM</name>
<dbReference type="GO" id="GO:0003700">
    <property type="term" value="F:DNA-binding transcription factor activity"/>
    <property type="evidence" value="ECO:0007669"/>
    <property type="project" value="InterPro"/>
</dbReference>
<dbReference type="FunFam" id="1.10.10.10:FF:000060">
    <property type="entry name" value="DNA-binding transcriptional regulator HexR"/>
    <property type="match status" value="1"/>
</dbReference>
<dbReference type="PANTHER" id="PTHR30514:SF1">
    <property type="entry name" value="HTH-TYPE TRANSCRIPTIONAL REGULATOR HEXR-RELATED"/>
    <property type="match status" value="1"/>
</dbReference>
<keyword evidence="3" id="KW-0804">Transcription</keyword>
<keyword evidence="1" id="KW-0805">Transcription regulation</keyword>
<dbReference type="PANTHER" id="PTHR30514">
    <property type="entry name" value="GLUCOKINASE"/>
    <property type="match status" value="1"/>
</dbReference>
<keyword evidence="8" id="KW-1185">Reference proteome</keyword>
<dbReference type="GO" id="GO:0097367">
    <property type="term" value="F:carbohydrate derivative binding"/>
    <property type="evidence" value="ECO:0007669"/>
    <property type="project" value="InterPro"/>
</dbReference>
<dbReference type="Pfam" id="PF01418">
    <property type="entry name" value="HTH_6"/>
    <property type="match status" value="1"/>
</dbReference>
<dbReference type="AlphaFoldDB" id="A0A0H4I5D7"/>
<reference evidence="7 8" key="1">
    <citation type="submission" date="2015-05" db="EMBL/GenBank/DDBJ databases">
        <title>Complete genome of Marinobacter psychrophilus strain 20041T isolated from sea-ice of the Canadian Basin.</title>
        <authorList>
            <person name="Song L."/>
            <person name="Ren L."/>
            <person name="Yu Y."/>
            <person name="Wang X."/>
        </authorList>
    </citation>
    <scope>NUCLEOTIDE SEQUENCE [LARGE SCALE GENOMIC DNA]</scope>
    <source>
        <strain evidence="7 8">20041</strain>
    </source>
</reference>
<evidence type="ECO:0000256" key="4">
    <source>
        <dbReference type="SAM" id="Coils"/>
    </source>
</evidence>
<dbReference type="SUPFAM" id="SSF53697">
    <property type="entry name" value="SIS domain"/>
    <property type="match status" value="1"/>
</dbReference>
<accession>A0A0H4I5D7</accession>
<evidence type="ECO:0000256" key="1">
    <source>
        <dbReference type="ARBA" id="ARBA00023015"/>
    </source>
</evidence>
<dbReference type="Gene3D" id="3.40.50.10490">
    <property type="entry name" value="Glucose-6-phosphate isomerase like protein, domain 1"/>
    <property type="match status" value="1"/>
</dbReference>
<dbReference type="KEGG" id="mpq:ABA45_11420"/>
<gene>
    <name evidence="7" type="ORF">ABA45_11420</name>
</gene>
<evidence type="ECO:0000259" key="6">
    <source>
        <dbReference type="PROSITE" id="PS51464"/>
    </source>
</evidence>
<dbReference type="CDD" id="cd05013">
    <property type="entry name" value="SIS_RpiR"/>
    <property type="match status" value="1"/>
</dbReference>
<organism evidence="7 8">
    <name type="scientific">Marinobacter psychrophilus</name>
    <dbReference type="NCBI Taxonomy" id="330734"/>
    <lineage>
        <taxon>Bacteria</taxon>
        <taxon>Pseudomonadati</taxon>
        <taxon>Pseudomonadota</taxon>
        <taxon>Gammaproteobacteria</taxon>
        <taxon>Pseudomonadales</taxon>
        <taxon>Marinobacteraceae</taxon>
        <taxon>Marinobacter</taxon>
    </lineage>
</organism>
<feature type="domain" description="HTH rpiR-type" evidence="5">
    <location>
        <begin position="13"/>
        <end position="89"/>
    </location>
</feature>
<evidence type="ECO:0000259" key="5">
    <source>
        <dbReference type="PROSITE" id="PS51071"/>
    </source>
</evidence>
<dbReference type="InterPro" id="IPR046348">
    <property type="entry name" value="SIS_dom_sf"/>
</dbReference>
<evidence type="ECO:0000313" key="7">
    <source>
        <dbReference type="EMBL" id="AKO52940.1"/>
    </source>
</evidence>
<evidence type="ECO:0000256" key="3">
    <source>
        <dbReference type="ARBA" id="ARBA00023163"/>
    </source>
</evidence>
<proteinExistence type="predicted"/>
<evidence type="ECO:0000256" key="2">
    <source>
        <dbReference type="ARBA" id="ARBA00023125"/>
    </source>
</evidence>
<dbReference type="InterPro" id="IPR036388">
    <property type="entry name" value="WH-like_DNA-bd_sf"/>
</dbReference>
<dbReference type="InterPro" id="IPR047640">
    <property type="entry name" value="RpiR-like"/>
</dbReference>
<dbReference type="PROSITE" id="PS51464">
    <property type="entry name" value="SIS"/>
    <property type="match status" value="1"/>
</dbReference>
<dbReference type="NCBIfam" id="NF008451">
    <property type="entry name" value="PRK11302.1"/>
    <property type="match status" value="1"/>
</dbReference>
<evidence type="ECO:0000313" key="8">
    <source>
        <dbReference type="Proteomes" id="UP000036406"/>
    </source>
</evidence>
<keyword evidence="2" id="KW-0238">DNA-binding</keyword>
<dbReference type="STRING" id="330734.ABA45_11420"/>
<dbReference type="PATRIC" id="fig|330734.3.peg.2394"/>
<protein>
    <submittedName>
        <fullName evidence="7">Transcriptional regulator</fullName>
    </submittedName>
</protein>
<dbReference type="InterPro" id="IPR000281">
    <property type="entry name" value="HTH_RpiR"/>
</dbReference>